<dbReference type="AlphaFoldDB" id="A0AAV9HIZ1"/>
<keyword evidence="1" id="KW-0175">Coiled coil</keyword>
<evidence type="ECO:0000313" key="3">
    <source>
        <dbReference type="Proteomes" id="UP001321749"/>
    </source>
</evidence>
<reference evidence="2" key="1">
    <citation type="journal article" date="2023" name="Mol. Phylogenet. Evol.">
        <title>Genome-scale phylogeny and comparative genomics of the fungal order Sordariales.</title>
        <authorList>
            <person name="Hensen N."/>
            <person name="Bonometti L."/>
            <person name="Westerberg I."/>
            <person name="Brannstrom I.O."/>
            <person name="Guillou S."/>
            <person name="Cros-Aarteil S."/>
            <person name="Calhoun S."/>
            <person name="Haridas S."/>
            <person name="Kuo A."/>
            <person name="Mondo S."/>
            <person name="Pangilinan J."/>
            <person name="Riley R."/>
            <person name="LaButti K."/>
            <person name="Andreopoulos B."/>
            <person name="Lipzen A."/>
            <person name="Chen C."/>
            <person name="Yan M."/>
            <person name="Daum C."/>
            <person name="Ng V."/>
            <person name="Clum A."/>
            <person name="Steindorff A."/>
            <person name="Ohm R.A."/>
            <person name="Martin F."/>
            <person name="Silar P."/>
            <person name="Natvig D.O."/>
            <person name="Lalanne C."/>
            <person name="Gautier V."/>
            <person name="Ament-Velasquez S.L."/>
            <person name="Kruys A."/>
            <person name="Hutchinson M.I."/>
            <person name="Powell A.J."/>
            <person name="Barry K."/>
            <person name="Miller A.N."/>
            <person name="Grigoriev I.V."/>
            <person name="Debuchy R."/>
            <person name="Gladieux P."/>
            <person name="Hiltunen Thoren M."/>
            <person name="Johannesson H."/>
        </authorList>
    </citation>
    <scope>NUCLEOTIDE SEQUENCE</scope>
    <source>
        <strain evidence="2">PSN324</strain>
    </source>
</reference>
<keyword evidence="3" id="KW-1185">Reference proteome</keyword>
<dbReference type="Proteomes" id="UP001321749">
    <property type="component" value="Unassembled WGS sequence"/>
</dbReference>
<sequence>MDQVDYYPSLDMMEHSNNYAADEIMVEGNNPINSILDSNHGGYSTVENMVQENGSFFGTMEQNAQHTANEMVVGGNNNLDNNAMSSHHGGYPADEMDVAHEDDTTPFDFIMEHNTNQTANNPMVQSHHGGYPADENVTYDDNIPFDFTGHGGYYPTGDSQAISGNQPSNGGYPAAEHMAHEDNPAMPMMDQADHALFAMLSQGGNLNSISPAMNHHNNHIAGMMDQAFMSHPIASGEMMQGVNSTANMAGHAMMAFNPLVGNKVGQSSRRAVDNRVKENGDRLACPYCPPKAKTIRDQLALKDHIQRTHGIFEEGDNFLTTTETNTLMRCNRGPLEMLLNREKQILQQLLAKASIISQDLRLIHHYHWQPQARDLHVGECNGQKMEVANEIARYRKELPKLAKEIREMEATLRIMNAGNGQSHGGGLGATGNP</sequence>
<accession>A0AAV9HIZ1</accession>
<reference evidence="2" key="2">
    <citation type="submission" date="2023-06" db="EMBL/GenBank/DDBJ databases">
        <authorList>
            <consortium name="Lawrence Berkeley National Laboratory"/>
            <person name="Mondo S.J."/>
            <person name="Hensen N."/>
            <person name="Bonometti L."/>
            <person name="Westerberg I."/>
            <person name="Brannstrom I.O."/>
            <person name="Guillou S."/>
            <person name="Cros-Aarteil S."/>
            <person name="Calhoun S."/>
            <person name="Haridas S."/>
            <person name="Kuo A."/>
            <person name="Pangilinan J."/>
            <person name="Riley R."/>
            <person name="Labutti K."/>
            <person name="Andreopoulos B."/>
            <person name="Lipzen A."/>
            <person name="Chen C."/>
            <person name="Yanf M."/>
            <person name="Daum C."/>
            <person name="Ng V."/>
            <person name="Clum A."/>
            <person name="Steindorff A."/>
            <person name="Ohm R."/>
            <person name="Martin F."/>
            <person name="Silar P."/>
            <person name="Natvig D."/>
            <person name="Lalanne C."/>
            <person name="Gautier V."/>
            <person name="Ament-Velasquez S.L."/>
            <person name="Kruys A."/>
            <person name="Hutchinson M.I."/>
            <person name="Powell A.J."/>
            <person name="Barry K."/>
            <person name="Miller A.N."/>
            <person name="Grigoriev I.V."/>
            <person name="Debuchy R."/>
            <person name="Gladieux P."/>
            <person name="Thoren M.H."/>
            <person name="Johannesson H."/>
        </authorList>
    </citation>
    <scope>NUCLEOTIDE SEQUENCE</scope>
    <source>
        <strain evidence="2">PSN324</strain>
    </source>
</reference>
<protein>
    <submittedName>
        <fullName evidence="2">Uncharacterized protein</fullName>
    </submittedName>
</protein>
<name>A0AAV9HIZ1_9PEZI</name>
<gene>
    <name evidence="2" type="ORF">QBC42DRAFT_253741</name>
</gene>
<comment type="caution">
    <text evidence="2">The sequence shown here is derived from an EMBL/GenBank/DDBJ whole genome shotgun (WGS) entry which is preliminary data.</text>
</comment>
<organism evidence="2 3">
    <name type="scientific">Cladorrhinum samala</name>
    <dbReference type="NCBI Taxonomy" id="585594"/>
    <lineage>
        <taxon>Eukaryota</taxon>
        <taxon>Fungi</taxon>
        <taxon>Dikarya</taxon>
        <taxon>Ascomycota</taxon>
        <taxon>Pezizomycotina</taxon>
        <taxon>Sordariomycetes</taxon>
        <taxon>Sordariomycetidae</taxon>
        <taxon>Sordariales</taxon>
        <taxon>Podosporaceae</taxon>
        <taxon>Cladorrhinum</taxon>
    </lineage>
</organism>
<dbReference type="EMBL" id="MU865019">
    <property type="protein sequence ID" value="KAK4460139.1"/>
    <property type="molecule type" value="Genomic_DNA"/>
</dbReference>
<proteinExistence type="predicted"/>
<evidence type="ECO:0000256" key="1">
    <source>
        <dbReference type="SAM" id="Coils"/>
    </source>
</evidence>
<feature type="coiled-coil region" evidence="1">
    <location>
        <begin position="384"/>
        <end position="411"/>
    </location>
</feature>
<evidence type="ECO:0000313" key="2">
    <source>
        <dbReference type="EMBL" id="KAK4460139.1"/>
    </source>
</evidence>